<dbReference type="Proteomes" id="UP000184363">
    <property type="component" value="Unassembled WGS sequence"/>
</dbReference>
<dbReference type="STRING" id="1848.SAMN05443637_13121"/>
<evidence type="ECO:0000313" key="9">
    <source>
        <dbReference type="Proteomes" id="UP000184363"/>
    </source>
</evidence>
<dbReference type="GO" id="GO:0043041">
    <property type="term" value="P:amino acid activation for nonribosomal peptide biosynthetic process"/>
    <property type="evidence" value="ECO:0007669"/>
    <property type="project" value="TreeGrafter"/>
</dbReference>
<dbReference type="InterPro" id="IPR029058">
    <property type="entry name" value="AB_hydrolase_fold"/>
</dbReference>
<dbReference type="InterPro" id="IPR023213">
    <property type="entry name" value="CAT-like_dom_sf"/>
</dbReference>
<dbReference type="PROSITE" id="PS50075">
    <property type="entry name" value="CARRIER"/>
    <property type="match status" value="5"/>
</dbReference>
<dbReference type="SUPFAM" id="SSF47336">
    <property type="entry name" value="ACP-like"/>
    <property type="match status" value="5"/>
</dbReference>
<dbReference type="SUPFAM" id="SSF52777">
    <property type="entry name" value="CoA-dependent acyltransferases"/>
    <property type="match status" value="18"/>
</dbReference>
<dbReference type="CDD" id="cd19540">
    <property type="entry name" value="LCL_NRPS-like"/>
    <property type="match status" value="1"/>
</dbReference>
<dbReference type="GO" id="GO:0031177">
    <property type="term" value="F:phosphopantetheine binding"/>
    <property type="evidence" value="ECO:0007669"/>
    <property type="project" value="InterPro"/>
</dbReference>
<dbReference type="InterPro" id="IPR025110">
    <property type="entry name" value="AMP-bd_C"/>
</dbReference>
<name>A0A1M7B1C6_PSETH</name>
<feature type="domain" description="Carrier" evidence="7">
    <location>
        <begin position="2477"/>
        <end position="2553"/>
    </location>
</feature>
<dbReference type="InterPro" id="IPR020845">
    <property type="entry name" value="AMP-binding_CS"/>
</dbReference>
<feature type="domain" description="Carrier" evidence="7">
    <location>
        <begin position="3547"/>
        <end position="3621"/>
    </location>
</feature>
<feature type="domain" description="Carrier" evidence="7">
    <location>
        <begin position="5052"/>
        <end position="5129"/>
    </location>
</feature>
<dbReference type="CDD" id="cd05930">
    <property type="entry name" value="A_NRPS"/>
    <property type="match status" value="4"/>
</dbReference>
<dbReference type="InterPro" id="IPR042099">
    <property type="entry name" value="ANL_N_sf"/>
</dbReference>
<feature type="domain" description="Carrier" evidence="7">
    <location>
        <begin position="986"/>
        <end position="1063"/>
    </location>
</feature>
<dbReference type="PROSITE" id="PS00455">
    <property type="entry name" value="AMP_BINDING"/>
    <property type="match status" value="5"/>
</dbReference>
<dbReference type="FunFam" id="3.40.50.980:FF:000001">
    <property type="entry name" value="Non-ribosomal peptide synthetase"/>
    <property type="match status" value="2"/>
</dbReference>
<dbReference type="Gene3D" id="2.30.38.10">
    <property type="entry name" value="Luciferase, Domain 3"/>
    <property type="match status" value="3"/>
</dbReference>
<dbReference type="Gene3D" id="1.10.1200.10">
    <property type="entry name" value="ACP-like"/>
    <property type="match status" value="4"/>
</dbReference>
<gene>
    <name evidence="8" type="ORF">SAMN05443637_13121</name>
</gene>
<dbReference type="RefSeq" id="WP_073460452.1">
    <property type="nucleotide sequence ID" value="NZ_FRAP01000031.1"/>
</dbReference>
<evidence type="ECO:0000256" key="2">
    <source>
        <dbReference type="ARBA" id="ARBA00022450"/>
    </source>
</evidence>
<dbReference type="InterPro" id="IPR020806">
    <property type="entry name" value="PKS_PP-bd"/>
</dbReference>
<dbReference type="InterPro" id="IPR009081">
    <property type="entry name" value="PP-bd_ACP"/>
</dbReference>
<evidence type="ECO:0000256" key="1">
    <source>
        <dbReference type="ARBA" id="ARBA00001957"/>
    </source>
</evidence>
<evidence type="ECO:0000256" key="3">
    <source>
        <dbReference type="ARBA" id="ARBA00022553"/>
    </source>
</evidence>
<dbReference type="Gene3D" id="3.30.300.30">
    <property type="match status" value="5"/>
</dbReference>
<evidence type="ECO:0000259" key="7">
    <source>
        <dbReference type="PROSITE" id="PS50075"/>
    </source>
</evidence>
<dbReference type="InterPro" id="IPR045851">
    <property type="entry name" value="AMP-bd_C_sf"/>
</dbReference>
<dbReference type="InterPro" id="IPR010060">
    <property type="entry name" value="NRPS_synth"/>
</dbReference>
<feature type="region of interest" description="Disordered" evidence="6">
    <location>
        <begin position="965"/>
        <end position="986"/>
    </location>
</feature>
<dbReference type="NCBIfam" id="TIGR01720">
    <property type="entry name" value="NRPS-para261"/>
    <property type="match status" value="3"/>
</dbReference>
<dbReference type="OrthoDB" id="2472181at2"/>
<keyword evidence="2" id="KW-0596">Phosphopantetheine</keyword>
<keyword evidence="9" id="KW-1185">Reference proteome</keyword>
<dbReference type="PANTHER" id="PTHR45527:SF1">
    <property type="entry name" value="FATTY ACID SYNTHASE"/>
    <property type="match status" value="1"/>
</dbReference>
<dbReference type="SMART" id="SM00824">
    <property type="entry name" value="PKS_TE"/>
    <property type="match status" value="1"/>
</dbReference>
<dbReference type="SUPFAM" id="SSF53474">
    <property type="entry name" value="alpha/beta-Hydrolases"/>
    <property type="match status" value="1"/>
</dbReference>
<dbReference type="SUPFAM" id="SSF56801">
    <property type="entry name" value="Acetyl-CoA synthetase-like"/>
    <property type="match status" value="5"/>
</dbReference>
<comment type="cofactor">
    <cofactor evidence="1">
        <name>pantetheine 4'-phosphate</name>
        <dbReference type="ChEBI" id="CHEBI:47942"/>
    </cofactor>
</comment>
<dbReference type="NCBIfam" id="TIGR01733">
    <property type="entry name" value="AA-adenyl-dom"/>
    <property type="match status" value="5"/>
</dbReference>
<dbReference type="Gene3D" id="3.30.559.30">
    <property type="entry name" value="Nonribosomal peptide synthetase, condensation domain"/>
    <property type="match status" value="9"/>
</dbReference>
<sequence>MNHGGTAAQQLFPLTRAQRGVWAAQRLFPTATAYRVGQLLWLDGDIDTVLFANAVAQAFAESDALRVRFTDGDGEPQQWIDPAATLPTEIVDTAADDAGIRRRVRRSFDVADDLTGSVPSASTLYRRTGGGWAWAFATHHVLVDAYGISLFTRRAGEIYTARLAGAEPAPVSFGAWPDVASAEHERATAPADDAAPPPWAEVFEIAEARGHATAVDSAALFGLSDQKVVVPLAEPAGAALKAAARRLRLNWAAYASALWGLYDALAEGRQDLVLRVPFMMRQDAAALRTPGMLVTTLPVAVRLTGGSTLGDVTREVATQLRTTGREERWTEEQVARGWRGGELDYRTLPLINIKAFDYACRFGDVVGRQETVNAGPAGRLDLTVYSDPVHGFRMELAGNEALLDAAALATHAENFARFVEAAVAVDPDERVAQLPSVVGDADRARVEAWSAGPVHDIPQTHLDALIRAQARRTPDRVAILDDTDGAELTFARFDARTNALAGLLAERGIGVGDRVGVLLPRSKDLVVTLVAIMRVGAAWVPVDTSYPADRVEYVFTDAGVSAVVTDTATAQAHRAGLAGVPAELLLMDDPGVQAELDRGHPEPPALSRPLHPSDAVYFVYTSGTTGRPKGVRVTHRGIVNRLMWALSVHRLGPEDRILQKTPATFDACMWEFFGALLVGGVVVVARDQGHKDPEYLADVIARRKVTVTHFVPSMLQGFLASEPDPARLTSLRQVFVSGEAFPMAAVPEARRVFGDARLDNVYGPTETTVDVSYLHMDDHPLGEHLSVVPIGGTPPNVRLHVLDGWLRPVGPGVVGELYVGGIQLADGYAGRFGLTAERFVADPFSDDGSRLYRTGDLVRWDEHGALEYLGRTDDQVKVRGFRIELDEVRAVVERHPAVSAAAVLALEHPAGGKFLAAYVMVAPGAGPDDSALADEVREICGSVLPDFMVPTTVTRVESFPTTANGKLDRAALPQPDLGSGGGAGRAPETRTEIVLAAVFRDVLALGPDVSLSVEDDFFRLGGDSILSIQVVSRARRQGVLVTAAEVFAARTIAALAALADERAGAEDSQLAAVSEAPLWPIAAAQAGSPGFGAFSQWFVFTTPAGLDESVLARVLGRAVGLHPALNGRLAGAMFTVESRAEAGERLQVDRGGFDPARAEMLAAQLSESLDLEAGVLWRAVWFPAAHRLLWVIHHLVVDGVSWRILGDDLAQAWEIESGRASGELLPEATGLPAWSAALAARAAGSTVAEQASYWASVTADEESPLGSRALDPARDTYATARRFEVTVPAEVTRAVVSAVPGALSAEVNDVLLAALAVAVGAWRGGEQRRVLVGLEGHGREETFVPGCDLSRTVGWFTSWYPVRLDTAEVDPATAAADPAAAAEAVLRVKEQLRAVPDRGVGYGVLRYLGPDGAGLACAPQIGFNYLGQFGAADAGDWQTAPELPGLRAHLPAERPLPAVIDINAAVVGASDGARLVATFAYAASVVGEEQVRAIADLWVQTLTRLRDYAEGAAIVRRSPSDLTARGITQADIAAWEARYGELSDVAPLTPLQQGITVESLVGSSGGVDVYVTQTLLRLTTGAGDVDPDRLRRAFALVLDRFPALRTVIAPTAVGDHVAVVPATVDLPFTVEDTEDAARVADRDRAAGFDLATGPLLRVSLVRTPAGTTLVLTMHHVLADGWSVPRIVRALVEAYRTQTAAAPDHVHRDFVRRLAAQDHAASLARWTQVLAGVEEPTLVAPGAPASATAFPDEHRFELGPDVTAALNRAAQQADATLSSLVQAAWGVVLNAVTGQDTVLFGTVVSGRPADLDSVEEAVGLFLNTIPTPVALGANPTLGELARQVQQHNTGLLEHHHVALTDLHRITGHNPLFDTLVVYENYPFDDAGQGSGPADLVVTGVDIRDSTHYPLALSVLPTADRIGFRLTSRPDLLDADTVIPIAGLLRRVLETVAADAATRVADVNLGGTAITTALPAAETSATLDSLLRDQAVATPDAVALVDADGGAPLTYRRLDARIDAVAALLIERGIAAGDRVAVLLPRSPEQVVVLAAILRTGAAYVPIDPGHPAERIARIITDSGAVLVVTDAADVPGGVRTLALAEVRSRLDSGATARPARPVTPADTACVIFTSGTTGVPKGVALSHRVLVNRLTWGREELGYGAGSVAVAKSGLGFVDAVTELFGPLVAGATVVVVPDRMATDPAALLGVLTRHEVTHLLTVPSLTDAMAGPDTDGALPALRSWVSSGEALTPATAERMRRVAPAAVLRNFYGSTEVTGDATRCRITGDVIGLGAPPAGMTVAVLDRWLRPVPTGVLGELYVGGAQLADGYVGRPGLTAERFVADPAGSGARLYRTGDLVRMRADGALEYHGRADDQVKIRGVRVEPDEVRVALERHPAVTGAAVVALDHPAGDTFLAAYLTADGDLDVTELRAFAAAQLPDHMVPATFTRLAAFPVTPNGKLDRRALPAPDLGAPTGGRGPATATEIALAELFRDVLALDADVSVDDDLFGLGGHSLLATRVVARANAALGSALTLRDVFDHPTVAELARIADAGTRAALPRVGELERPAELPVSYGQQALWLVDRMGGPGSRYVVPVVMRLTGDLDEAAFAAALRDVVARHESLRTRLVEDDGRLHQQIVPAGEAADRLPVTTEDIPAAEVDARITELVRTPFDLARDIPVRATVLRTGPAERMVVLALHHHAVDEWSLRSLLGDLSAAYRARRAGHAPQWAPLPVQYADYALWQRHVLGDATDPDSVLAGHLRYWRDVLADAPEESTIAADRVRPASPTHRGADLTFALDADVVAGLRRVCEQTGATMFIVAHAAAAVTVSLLGGADGLVIGSPVGGRTADGLEDLVGYFVTTLPIRHRLGRADTLADVLAAARRTILDGLAHQDAPFEQIVTAVGAERSANRNPLFQVMLTYHIGEQTQGLVLDGVDVEPRHTTPGAAKVDLDLALQETPAGVSGLLTYATDLFEPETAERFLTVFRAALRALATDPAARIAELDLLPGTRSPGEGPALDIAPEALDTTLDALVRATAAALPDAVAVVAPDGGEVSYAEFDARVNALAHVLADTGVATGDRVAVLVPRGAGQVVALAAVLRAGAAYVPLDPAYPTERIGNVLADARPSVVIADAEAAAAHVGALDGTRLVDPATAETTDALARGRAGAPVPTRPLTADDPAYVIFTSGTTGRPKGVVVSHRAIVNLIRWRQGTFPLEIGDRVLQKSSVGFDVSVPEFFWPLAVGAVVRMIPDGAEKDPAALVALLRSEPFGYADFLPSVVRALVDDGEDLTSLRIRHASVGSESVPVSVAHALRAPGRQVWNLYGPTETTVESVGFDLAGLRADAAVTPIGRPLANTTVAVLDGWLRPVPPGVPGELYVGGVQLADSYVGRPSLTAERFVADPSGSGGRLYRTGDLVRWTADGQLEYLGRTDDQVKVRGFRIELDEVRAVVERHPAVSGAAVLALEHPAGGKFLAAFVTVTGTGLDDSALADDVRVFCGSVLPDYMVPTTVTRVEFFPTTANGKLDRAALPRPDLGSAAGSGRAPESRTEVVLASVFRDVLALGPDVSLSVEDDFFRLGGDSILSIQVVSRARRQGVFVTAAEVFAARTIAALAALADQRAVVEGSQLADVSEGPLWPIAAAQAGAAGFGACAQWFVFTTPVGLDESVLARVVGRVVGVHPALNGRLAGERFSVVTGGGDVVGERLQVDRGGFDRARTEALAAELSESLDVGAGVLWRAVWFPSASRLLWVIHHLVVDGVSWRILGDDLAQAWEIETGRSSGELLPEVTGLPAWSAALAVRAGESDVVEQVARWTSVTAEAEPLLGSRALDPVLDTYVTAGRFEVTVPADVTRAVVSAVPGVLSAEVNDVLLAALAVAVGAWRGGDRRRVLVGLEGHGREEAFVAGSDLSRTVGWFTSWYPVRLDTCDVDPVVAAADPGAAAEAVLRVKEQLRAVPDRGIGYGVLRHLTGALPEGAVPQIGFNYLGRFTTAETGDWRAAPEFPGLQAHLPGEMPLPAVVDINAAVVDASDGPRLVATFAYAASVVGEEQVRAIADLWVQTLTRLHAYAEGAAIVRRSPSDLTARGITQADIAAWEARYGELADVAPLTPLQQGITFESLVGGSDGVDVYLTQTVLHLDGELDTGRLRRALQAVLVRHPHLGAAIAATEAGEHVAVVPAAVEVPLRVVSGHPDPVTALEEAGDAAHAAPFDLADAPLLRATVISTAPQQHAVVLTMHHVLADGWSMPLLVRDLLDAYAAPQAVRGADPACRAFLHWLDTRDEAATTEAWRQALAVVDEPTLLAPGAAPRAAGFPEEITFTLDDGAAAGLTAVTRDTGATLNSVVQAAWSVFLAGVTGQDTVVFGSTVSGRPADVDGIEDAVGLFINTIPTPVAVDGGITLAELVRRVQEQNTRLLDHHHAPLPQLQRLAGHNPLFDTIVVYENYPVDDAVGRTYGGLRLRAVEGSDAAHYPLTLAVLPGPAGITIQLTHRADAVPAATAQRYADTFRAVLETIAAAPDTRVADVPTLLPADEEALADWSAGPVTGEEPTTLDALLRAQAARTPDATAVADDGATLTYAQLDARVNALARLLTDHGVAVGDRVGVLLPRSPDLVVAVAAAIRAGAAYVPVDPAYPVERIGMILDDATPVVVLTDTRTAAVLDRAVPAIALDEPAVARQLADGAEPPVLARPLVPADAAYVIFTSGTTGRPKGVCVPHRAVTNLVRWRQATFPLAEGARVLQKSSAGFDVSVPEIFWPLAVGATVRLVRDGGEKDAAYLANLLRSEHFGYADFLPSVVSALTADGEDLATLRVDHVTVGSEAVPPEVARALTAPGRAVWNMYGPTETAVEIVGYDVAALPADAATTPIGRPIGHSTVRVLDPWLRPTAPGVPGELYLGGVQLADGYVGRAALTAERFVADPYGIAGERLYRTGDVVRWNDDGQLEYLGRVDEQVKLRGYRIEPDEIRRALEQHQDVTGAVVLAVDLPAGGKQLAAYVTGTGADEGALRAHLAARLPEYMVPAAIIPVDAFPTLPNGKIDRRALPVPDLATTGGRAPETPAERALAEVFREVLRLPAHVELGVDDDFFRLGGDSILSIRVVSRARRAGVVVTAAEVFTVRTIGGLAALADGRAATDAVALPEVSESVLLPIAAQHAGDPGFASFTQSFVYVTPPDLTADRLERVLARIVEHHGALRGRLAGGRFRIDAPGSIAGRTEVRDPWTGPEPLRATTERLSRQLDPEQGELWRAAWFPGRSGEAGRLLLIVHHIAVDGVSWRILGDDLRHAWELETGATAEPLEPTGTGVTTWAEALARRAADDDIAAQRVYWASAAEAGPALAGRELDPAHDTYATAGEIPIEIPAEITTSLLVDLPRLLTAGVDDVLLGALTSAVGAWAAARGSARRAVRVGLEGHGREEPLIPGADLTRTVGWFTSWYPVVLSTDDVDPVAAVDDPRAGAGAVLRVKEHLARVPGQGLGYGLLRHLAPDGEALATGVDVGFNYLGRFTAAPQEEQPWETAGDAAGIGGHVAPEFPLPAVVDVNVEAVDTGDGPVLRGSITYASTLLPAAEAARLAELWTQALTTLHRYARSTDVVRRSPSDLMASDVSPHDVAAWEERYGALADVAPLTPLQEGLAFQAGLANEPAGVDVYVVQSAFRLAGPVDAARMKTAVHRVLERYPNLRAGIAARSDGAHVAVIPETVANPFRVVDVTAAAELAETARRIADEDRLRPFDLTDPPLVRAVLVRGPSDESHLVLTLHHVLVDGWSTPILIKALFEAYAVPDRRPVPETVHRDFLAWLAGRDRAESEAAWARALEPVTGATLVAGPEGIGNTETDLAVVDGIVGAEEFEELADLGTGVTIGTVVQAAWGVALRELLGDETVVFGTIVSGRPSDVDGIEDAVGLFINTIATPVTVRDELGFAELVARQQGQNTALLDHHHVPLADLHRIARRSPLFDTLVVYENYPEDTEERDRVEQATGFRVREATGSDATHYPVTLIAEPGEALKLRVAYMPAVVPRETAELLLETTRLVLELGARSPRLAVAQLRELVRVARAATPAAGPAYRIAATGFDLADADLWRAAVTHASAALSAPAVLALDEDGTGWIVSATAPHPAVLDTVAAVAPVLVAAYRNREVVAVVPPTAAPAPLLSDAQLQAVLDDPFWTDWLDGFAETVPAELPAGAAGCGRGIARVHAELGTAVAAAEERASVLRVLLRALGSDFADGTVVEFEEPAGPAGVRRFPVAAGPDRAESASLAWEPRHAAELALLRESPVFAAYLDEVPDPVVRVGVFRTGARPQGGEAPADSITEDIGLAVRVLVDDLVTVEARVAPGVGLDAQEVADALAAGIAEHGLVLRAPEAVEAPALRRIDRLPMTAVEAARLRERYGADAELLPLSPLQRGLLYHMVRSRETDDHNAYVSQVTRELAGEVDPARMADAVATVLRRYPNLTACFVALGEGEVQVVPARTPVPFRVVRQAEWRATAPDVEAFLAAERAAPFDHEEPPLVRFVLVERSPAGWTLAMTFEHILMDGWSLNLVLDEVLAIYADPAYADRAPAASLRTYLDWLAARDPDAARSAWRDYLADLPGPSVIWPEGGDLTGDRIETGELHRDLDDAEAARVYAAARAARVTVGTLLQVAWGIVLGTLTGSTDVVFGNTVSGRPPELDDADRIVGLLFNTLPMRVRFSPGEPIGALLTRVQTEQLQVIDHCYASLSDIQDDAGVGALFDTLFVVQNFPFRAEGGPDGEARVTGGGIDDATHYPVTWAVNPWMDGDRAAVHVRLSYRRDAFDDAAARTLMERYLHVLRFLVEHLDAPMGRVSVLLPGETVDAGPADRPLAEVTVGGLLEQRVALTPDRIALVAGDRRYTFAGFAAEVHRYARLLLVHGVRPEHRVALLLPRDERMVVAMFAVFAVGAAYVPIDAENPDERIAHMLAVTRPTVTLVTDRDAGRLPEGGAGAVVNLDDAQVRERTAGYPAEAISAAERGGEVCLDNLAYVIFTSGSTGRPKGVAVGYRGLTTMYVNHVEKIFDRVVAHQGGRTMRIAHTTSFSFDASWEQLFWLLNGHEVHVIDEEIRREPERLLAHFDAEHIDGFDVTPSYGQLLVDQGLLERDRPAGRSVAAAGEGVVFVSLGGEAVPERLWQQLREAPGVEAYNLYGPTEFTINALGADLADSPTPCVGTPILNSRAYILDATLEPVPDGVVGELYMCGDGTARGYWDQPAATAERFVACPWEPGKRMYRTGDLAKRTPSGGILYLGRADDQVKIRGYRVEPGEVADVLAGDPQVARAVVIPRTDSTGTVQLHGYVVPADPDAEVDLDAVRARARAVLPDYMLPAGLAVIDDIPLTINGKVDVRALPVIDVAEGEYVAPRTATEELLADAIAQVLGLERCSVTANFFESGGNSLLAMRLVARVNAIVDHGLLVRDVFAHQTVAALAEHLDARAGAAGPTVTEAMLLPLRPGTRERTLFCFHEYTGVATMYAHLLPLLPPEWSVYGLQDPVHGGADVDFADFAEACRAYADAVQECRPEGPYDLLGWSYGGHLAYGVARELVRRGQEVRALAIVDAIPIADGPLREDVETVTVTMAELRGDPELQDRIAATIEREVAPELAERMFGGLDTRQRRAIAVAATRVDLLLTTPTEGRLDVPTLLVAAAGEEGRPEEYTEQLTEMWSRFLPRLRTVRVDTPHSEIVLGAGQAERWVPAFLELINADATKENPTR</sequence>
<dbReference type="InterPro" id="IPR001031">
    <property type="entry name" value="Thioesterase"/>
</dbReference>
<accession>A0A1M7B1C6</accession>
<dbReference type="Gene3D" id="3.30.559.10">
    <property type="entry name" value="Chloramphenicol acetyltransferase-like domain"/>
    <property type="match status" value="9"/>
</dbReference>
<keyword evidence="3" id="KW-0597">Phosphoprotein</keyword>
<dbReference type="Pfam" id="PF00668">
    <property type="entry name" value="Condensation"/>
    <property type="match status" value="9"/>
</dbReference>
<dbReference type="InterPro" id="IPR001242">
    <property type="entry name" value="Condensation_dom"/>
</dbReference>
<dbReference type="Pfam" id="PF00975">
    <property type="entry name" value="Thioesterase"/>
    <property type="match status" value="1"/>
</dbReference>
<keyword evidence="4" id="KW-0677">Repeat</keyword>
<reference evidence="8 9" key="1">
    <citation type="submission" date="2016-11" db="EMBL/GenBank/DDBJ databases">
        <authorList>
            <person name="Jaros S."/>
            <person name="Januszkiewicz K."/>
            <person name="Wedrychowicz H."/>
        </authorList>
    </citation>
    <scope>NUCLEOTIDE SEQUENCE [LARGE SCALE GENOMIC DNA]</scope>
    <source>
        <strain evidence="8 9">DSM 43832</strain>
    </source>
</reference>
<dbReference type="GO" id="GO:0005737">
    <property type="term" value="C:cytoplasm"/>
    <property type="evidence" value="ECO:0007669"/>
    <property type="project" value="TreeGrafter"/>
</dbReference>
<dbReference type="InterPro" id="IPR010071">
    <property type="entry name" value="AA_adenyl_dom"/>
</dbReference>
<dbReference type="InterPro" id="IPR036736">
    <property type="entry name" value="ACP-like_sf"/>
</dbReference>
<dbReference type="Gene3D" id="3.40.50.980">
    <property type="match status" value="6"/>
</dbReference>
<dbReference type="Gene3D" id="3.40.50.1820">
    <property type="entry name" value="alpha/beta hydrolase"/>
    <property type="match status" value="1"/>
</dbReference>
<keyword evidence="5" id="KW-0045">Antibiotic biosynthesis</keyword>
<dbReference type="EMBL" id="FRAP01000031">
    <property type="protein sequence ID" value="SHL48812.1"/>
    <property type="molecule type" value="Genomic_DNA"/>
</dbReference>
<dbReference type="GO" id="GO:0017000">
    <property type="term" value="P:antibiotic biosynthetic process"/>
    <property type="evidence" value="ECO:0007669"/>
    <property type="project" value="UniProtKB-KW"/>
</dbReference>
<dbReference type="SMART" id="SM00823">
    <property type="entry name" value="PKS_PP"/>
    <property type="match status" value="5"/>
</dbReference>
<dbReference type="Pfam" id="PF00550">
    <property type="entry name" value="PP-binding"/>
    <property type="match status" value="5"/>
</dbReference>
<evidence type="ECO:0000313" key="8">
    <source>
        <dbReference type="EMBL" id="SHL48812.1"/>
    </source>
</evidence>
<evidence type="ECO:0000256" key="6">
    <source>
        <dbReference type="SAM" id="MobiDB-lite"/>
    </source>
</evidence>
<dbReference type="InterPro" id="IPR020802">
    <property type="entry name" value="TesA-like"/>
</dbReference>
<dbReference type="PANTHER" id="PTHR45527">
    <property type="entry name" value="NONRIBOSOMAL PEPTIDE SYNTHETASE"/>
    <property type="match status" value="1"/>
</dbReference>
<dbReference type="GO" id="GO:0008610">
    <property type="term" value="P:lipid biosynthetic process"/>
    <property type="evidence" value="ECO:0007669"/>
    <property type="project" value="UniProtKB-ARBA"/>
</dbReference>
<dbReference type="Gene3D" id="3.40.50.12780">
    <property type="entry name" value="N-terminal domain of ligase-like"/>
    <property type="match status" value="2"/>
</dbReference>
<dbReference type="Pfam" id="PF00501">
    <property type="entry name" value="AMP-binding"/>
    <property type="match status" value="5"/>
</dbReference>
<evidence type="ECO:0000256" key="5">
    <source>
        <dbReference type="ARBA" id="ARBA00023194"/>
    </source>
</evidence>
<organism evidence="8 9">
    <name type="scientific">Pseudonocardia thermophila</name>
    <dbReference type="NCBI Taxonomy" id="1848"/>
    <lineage>
        <taxon>Bacteria</taxon>
        <taxon>Bacillati</taxon>
        <taxon>Actinomycetota</taxon>
        <taxon>Actinomycetes</taxon>
        <taxon>Pseudonocardiales</taxon>
        <taxon>Pseudonocardiaceae</taxon>
        <taxon>Pseudonocardia</taxon>
    </lineage>
</organism>
<dbReference type="Pfam" id="PF13193">
    <property type="entry name" value="AMP-binding_C"/>
    <property type="match status" value="5"/>
</dbReference>
<proteinExistence type="predicted"/>
<dbReference type="GO" id="GO:0044550">
    <property type="term" value="P:secondary metabolite biosynthetic process"/>
    <property type="evidence" value="ECO:0007669"/>
    <property type="project" value="TreeGrafter"/>
</dbReference>
<feature type="domain" description="Carrier" evidence="7">
    <location>
        <begin position="7364"/>
        <end position="7439"/>
    </location>
</feature>
<dbReference type="InterPro" id="IPR006162">
    <property type="entry name" value="Ppantetheine_attach_site"/>
</dbReference>
<dbReference type="InterPro" id="IPR000873">
    <property type="entry name" value="AMP-dep_synth/lig_dom"/>
</dbReference>
<protein>
    <submittedName>
        <fullName evidence="8">Non-ribosomal peptide synthase domain TIGR01720/amino acid adenylation domain-containing protein</fullName>
    </submittedName>
</protein>
<dbReference type="PROSITE" id="PS00012">
    <property type="entry name" value="PHOSPHOPANTETHEINE"/>
    <property type="match status" value="5"/>
</dbReference>
<dbReference type="FunFam" id="2.30.38.10:FF:000001">
    <property type="entry name" value="Non-ribosomal peptide synthetase PvdI"/>
    <property type="match status" value="1"/>
</dbReference>
<dbReference type="GO" id="GO:0003824">
    <property type="term" value="F:catalytic activity"/>
    <property type="evidence" value="ECO:0007669"/>
    <property type="project" value="InterPro"/>
</dbReference>
<evidence type="ECO:0000256" key="4">
    <source>
        <dbReference type="ARBA" id="ARBA00022737"/>
    </source>
</evidence>
<dbReference type="NCBIfam" id="NF003417">
    <property type="entry name" value="PRK04813.1"/>
    <property type="match status" value="5"/>
</dbReference>
<dbReference type="FunFam" id="3.40.50.12780:FF:000012">
    <property type="entry name" value="Non-ribosomal peptide synthetase"/>
    <property type="match status" value="3"/>
</dbReference>